<proteinExistence type="predicted"/>
<dbReference type="RefSeq" id="WP_244358743.1">
    <property type="nucleotide sequence ID" value="NZ_JAJNNZ010000016.1"/>
</dbReference>
<protein>
    <submittedName>
        <fullName evidence="1">Uncharacterized protein</fullName>
    </submittedName>
</protein>
<name>A0A9X1WHV6_9VIBR</name>
<sequence>MNTLNQRGAVVLLVTSVLMMVSLAVVVGAYKASLYQIKRAQNESSVWAQRARAEGVLDCAFAYVQTYSTSPAQLLSEGSDFSELCQLSEFDSQLIVENGEEFTLTATSGYQKVQRVIQQLGSEPQGAIQTVGPLKLIGTTVISPNVSTEPINSSEHEFACTSVTYADSFTFQYDATQGFSGRDHGLEVVAPVFDGAFPGLSRQCADDYKTVIGKQEDKAFTLSLNKSHDRGPFKKDFIANARLNPFRDLFGGNASETSLANISSDATRFKRITNFEANQCSQLIEDHFVLGEERGLWLEGHCYIDRAVAANANATQLLVVNNGALALNGSLVFNGVVYHRVDMENNTVRDSLDEFWTSASVQVHFKDFIEENSVSIQITSSFPKGGLIFDAKGGLTTLVGDLDIDYVSNGNTTVGSLSYHWKKGSWRDF</sequence>
<comment type="caution">
    <text evidence="1">The sequence shown here is derived from an EMBL/GenBank/DDBJ whole genome shotgun (WGS) entry which is preliminary data.</text>
</comment>
<reference evidence="1" key="1">
    <citation type="submission" date="2021-11" db="EMBL/GenBank/DDBJ databases">
        <title>Vibrio ZSDE26 sp. nov. and Vibrio ZSDZ34 sp. nov., isolated from coastal seawater in Qingdao.</title>
        <authorList>
            <person name="Zhang P."/>
        </authorList>
    </citation>
    <scope>NUCLEOTIDE SEQUENCE</scope>
    <source>
        <strain evidence="1">ZSDZ34</strain>
    </source>
</reference>
<dbReference type="AlphaFoldDB" id="A0A9X1WHV6"/>
<evidence type="ECO:0000313" key="1">
    <source>
        <dbReference type="EMBL" id="MCJ2378435.1"/>
    </source>
</evidence>
<organism evidence="1 2">
    <name type="scientific">Vibrio gelatinilyticus</name>
    <dbReference type="NCBI Taxonomy" id="2893468"/>
    <lineage>
        <taxon>Bacteria</taxon>
        <taxon>Pseudomonadati</taxon>
        <taxon>Pseudomonadota</taxon>
        <taxon>Gammaproteobacteria</taxon>
        <taxon>Vibrionales</taxon>
        <taxon>Vibrionaceae</taxon>
        <taxon>Vibrio</taxon>
    </lineage>
</organism>
<evidence type="ECO:0000313" key="2">
    <source>
        <dbReference type="Proteomes" id="UP001139488"/>
    </source>
</evidence>
<dbReference type="Proteomes" id="UP001139488">
    <property type="component" value="Unassembled WGS sequence"/>
</dbReference>
<keyword evidence="2" id="KW-1185">Reference proteome</keyword>
<accession>A0A9X1WHV6</accession>
<dbReference type="EMBL" id="JAJNNZ010000016">
    <property type="protein sequence ID" value="MCJ2378435.1"/>
    <property type="molecule type" value="Genomic_DNA"/>
</dbReference>
<gene>
    <name evidence="1" type="ORF">LNL84_16595</name>
</gene>